<dbReference type="RefSeq" id="WP_093993418.1">
    <property type="nucleotide sequence ID" value="NZ_FXZK01000008.1"/>
</dbReference>
<dbReference type="AlphaFoldDB" id="A0A238LJU1"/>
<protein>
    <submittedName>
        <fullName evidence="3">Uncharacterized protein</fullName>
    </submittedName>
</protein>
<dbReference type="Gene3D" id="1.20.5.730">
    <property type="entry name" value="Single helix bin"/>
    <property type="match status" value="1"/>
</dbReference>
<dbReference type="EMBL" id="FXZK01000008">
    <property type="protein sequence ID" value="SMY09226.1"/>
    <property type="molecule type" value="Genomic_DNA"/>
</dbReference>
<organism evidence="3 4">
    <name type="scientific">Flavimaricola marinus</name>
    <dbReference type="NCBI Taxonomy" id="1819565"/>
    <lineage>
        <taxon>Bacteria</taxon>
        <taxon>Pseudomonadati</taxon>
        <taxon>Pseudomonadota</taxon>
        <taxon>Alphaproteobacteria</taxon>
        <taxon>Rhodobacterales</taxon>
        <taxon>Paracoccaceae</taxon>
        <taxon>Flavimaricola</taxon>
    </lineage>
</organism>
<proteinExistence type="predicted"/>
<keyword evidence="4" id="KW-1185">Reference proteome</keyword>
<keyword evidence="1" id="KW-0175">Coiled coil</keyword>
<evidence type="ECO:0000256" key="1">
    <source>
        <dbReference type="SAM" id="Coils"/>
    </source>
</evidence>
<feature type="coiled-coil region" evidence="1">
    <location>
        <begin position="59"/>
        <end position="86"/>
    </location>
</feature>
<evidence type="ECO:0000313" key="4">
    <source>
        <dbReference type="Proteomes" id="UP000201613"/>
    </source>
</evidence>
<evidence type="ECO:0000313" key="3">
    <source>
        <dbReference type="EMBL" id="SMY09226.1"/>
    </source>
</evidence>
<evidence type="ECO:0000256" key="2">
    <source>
        <dbReference type="SAM" id="MobiDB-lite"/>
    </source>
</evidence>
<reference evidence="3 4" key="1">
    <citation type="submission" date="2017-05" db="EMBL/GenBank/DDBJ databases">
        <authorList>
            <person name="Song R."/>
            <person name="Chenine A.L."/>
            <person name="Ruprecht R.M."/>
        </authorList>
    </citation>
    <scope>NUCLEOTIDE SEQUENCE [LARGE SCALE GENOMIC DNA]</scope>
    <source>
        <strain evidence="3 4">CECT 8899</strain>
    </source>
</reference>
<dbReference type="OrthoDB" id="9816424at2"/>
<gene>
    <name evidence="3" type="ORF">LOM8899_03391</name>
</gene>
<feature type="region of interest" description="Disordered" evidence="2">
    <location>
        <begin position="1"/>
        <end position="20"/>
    </location>
</feature>
<name>A0A238LJU1_9RHOB</name>
<dbReference type="Proteomes" id="UP000201613">
    <property type="component" value="Unassembled WGS sequence"/>
</dbReference>
<accession>A0A238LJU1</accession>
<sequence length="113" mass="12548">MPDLAQAVSAPATDDETQPAHRANAALRLQVMRQNTALDGLAGRLEEQTTQIATLAGKLRDSDARIVALTQDAQTLRQEVAALRASNSWRITAPFRGLRRAFWWVQRRWGGRA</sequence>